<dbReference type="OrthoDB" id="9813050at2"/>
<proteinExistence type="predicted"/>
<organism evidence="1 2">
    <name type="scientific">Marinomonas primoryensis</name>
    <dbReference type="NCBI Taxonomy" id="178399"/>
    <lineage>
        <taxon>Bacteria</taxon>
        <taxon>Pseudomonadati</taxon>
        <taxon>Pseudomonadota</taxon>
        <taxon>Gammaproteobacteria</taxon>
        <taxon>Oceanospirillales</taxon>
        <taxon>Oceanospirillaceae</taxon>
        <taxon>Marinomonas</taxon>
    </lineage>
</organism>
<dbReference type="RefSeq" id="WP_112135691.1">
    <property type="nucleotide sequence ID" value="NZ_CP016181.1"/>
</dbReference>
<dbReference type="AlphaFoldDB" id="A0A2Z4PQ48"/>
<sequence length="216" mass="25120">MPYIAIEQTLSIKRFSTYRQAVMAADGKNCGVKALQLYEWNAELSSRFFFPLHIYEVAMRNAISDAISIRYGQDWPTNTVFQNSLNDLDKGTLLSAISRNYQGVGKLLPEMKFVWFENMLTSRHDGRIWKPYIAQTFPNAPTTMTPQNIRQALKSACYTIRKFRNRCGHHEPIFNNATLHEVYPFIVQSLDWRCTHTRQWMDSNQSVTELLEMPVV</sequence>
<name>A0A2Z4PQ48_9GAMM</name>
<evidence type="ECO:0000313" key="1">
    <source>
        <dbReference type="EMBL" id="AWX99153.1"/>
    </source>
</evidence>
<dbReference type="Proteomes" id="UP000249898">
    <property type="component" value="Chromosome"/>
</dbReference>
<protein>
    <recommendedName>
        <fullName evidence="3">CAAX protease</fullName>
    </recommendedName>
</protein>
<evidence type="ECO:0008006" key="3">
    <source>
        <dbReference type="Google" id="ProtNLM"/>
    </source>
</evidence>
<dbReference type="EMBL" id="CP016181">
    <property type="protein sequence ID" value="AWX99153.1"/>
    <property type="molecule type" value="Genomic_DNA"/>
</dbReference>
<reference evidence="1 2" key="1">
    <citation type="submission" date="2016-06" db="EMBL/GenBank/DDBJ databases">
        <title>The sequenced genome of the ice-adhering bacterium Marinomonas primoryensis, from Antarctica.</title>
        <authorList>
            <person name="Graham L."/>
            <person name="Vance T.D.R."/>
            <person name="Davies P.L."/>
        </authorList>
    </citation>
    <scope>NUCLEOTIDE SEQUENCE [LARGE SCALE GENOMIC DNA]</scope>
    <source>
        <strain evidence="1 2">AceL</strain>
    </source>
</reference>
<accession>A0A2Z4PQ48</accession>
<evidence type="ECO:0000313" key="2">
    <source>
        <dbReference type="Proteomes" id="UP000249898"/>
    </source>
</evidence>
<gene>
    <name evidence="1" type="ORF">A8139_03410</name>
</gene>